<reference evidence="1 2" key="1">
    <citation type="submission" date="2024-09" db="EMBL/GenBank/DDBJ databases">
        <title>Rethinking Asexuality: The Enigmatic Case of Functional Sexual Genes in Lepraria (Stereocaulaceae).</title>
        <authorList>
            <person name="Doellman M."/>
            <person name="Sun Y."/>
            <person name="Barcenas-Pena A."/>
            <person name="Lumbsch H.T."/>
            <person name="Grewe F."/>
        </authorList>
    </citation>
    <scope>NUCLEOTIDE SEQUENCE [LARGE SCALE GENOMIC DNA]</scope>
    <source>
        <strain evidence="1 2">Mercado 3170</strain>
    </source>
</reference>
<organism evidence="1 2">
    <name type="scientific">Stereocaulon virgatum</name>
    <dbReference type="NCBI Taxonomy" id="373712"/>
    <lineage>
        <taxon>Eukaryota</taxon>
        <taxon>Fungi</taxon>
        <taxon>Dikarya</taxon>
        <taxon>Ascomycota</taxon>
        <taxon>Pezizomycotina</taxon>
        <taxon>Lecanoromycetes</taxon>
        <taxon>OSLEUM clade</taxon>
        <taxon>Lecanoromycetidae</taxon>
        <taxon>Lecanorales</taxon>
        <taxon>Lecanorineae</taxon>
        <taxon>Stereocaulaceae</taxon>
        <taxon>Stereocaulon</taxon>
    </lineage>
</organism>
<keyword evidence="2" id="KW-1185">Reference proteome</keyword>
<dbReference type="Proteomes" id="UP001590950">
    <property type="component" value="Unassembled WGS sequence"/>
</dbReference>
<accession>A0ABR4AJZ0</accession>
<protein>
    <submittedName>
        <fullName evidence="1">Uncharacterized protein</fullName>
    </submittedName>
</protein>
<name>A0ABR4AJZ0_9LECA</name>
<proteinExistence type="predicted"/>
<gene>
    <name evidence="1" type="ORF">N7G274_002237</name>
</gene>
<sequence length="100" mass="11237">MPVVHDVHASLKVSLYVQGGARKAHGSQLEYRTAANGAILCLLFRHILFNGPIVRSSRPDIPCRLERRRMVKTGDQILLILESKQSIGHVYGIQEYNLNT</sequence>
<dbReference type="EMBL" id="JBEFKJ010000007">
    <property type="protein sequence ID" value="KAL2045156.1"/>
    <property type="molecule type" value="Genomic_DNA"/>
</dbReference>
<evidence type="ECO:0000313" key="1">
    <source>
        <dbReference type="EMBL" id="KAL2045156.1"/>
    </source>
</evidence>
<comment type="caution">
    <text evidence="1">The sequence shown here is derived from an EMBL/GenBank/DDBJ whole genome shotgun (WGS) entry which is preliminary data.</text>
</comment>
<evidence type="ECO:0000313" key="2">
    <source>
        <dbReference type="Proteomes" id="UP001590950"/>
    </source>
</evidence>